<name>A0A0E9QPQ4_ANGAN</name>
<evidence type="ECO:0000313" key="1">
    <source>
        <dbReference type="EMBL" id="JAH18911.1"/>
    </source>
</evidence>
<organism evidence="1">
    <name type="scientific">Anguilla anguilla</name>
    <name type="common">European freshwater eel</name>
    <name type="synonym">Muraena anguilla</name>
    <dbReference type="NCBI Taxonomy" id="7936"/>
    <lineage>
        <taxon>Eukaryota</taxon>
        <taxon>Metazoa</taxon>
        <taxon>Chordata</taxon>
        <taxon>Craniata</taxon>
        <taxon>Vertebrata</taxon>
        <taxon>Euteleostomi</taxon>
        <taxon>Actinopterygii</taxon>
        <taxon>Neopterygii</taxon>
        <taxon>Teleostei</taxon>
        <taxon>Anguilliformes</taxon>
        <taxon>Anguillidae</taxon>
        <taxon>Anguilla</taxon>
    </lineage>
</organism>
<sequence>MYCNILLVDKSIQILNTKQTFYYSWIK</sequence>
<protein>
    <submittedName>
        <fullName evidence="1">Uncharacterized protein</fullName>
    </submittedName>
</protein>
<proteinExistence type="predicted"/>
<reference evidence="1" key="2">
    <citation type="journal article" date="2015" name="Fish Shellfish Immunol.">
        <title>Early steps in the European eel (Anguilla anguilla)-Vibrio vulnificus interaction in the gills: Role of the RtxA13 toxin.</title>
        <authorList>
            <person name="Callol A."/>
            <person name="Pajuelo D."/>
            <person name="Ebbesson L."/>
            <person name="Teles M."/>
            <person name="MacKenzie S."/>
            <person name="Amaro C."/>
        </authorList>
    </citation>
    <scope>NUCLEOTIDE SEQUENCE</scope>
</reference>
<reference evidence="1" key="1">
    <citation type="submission" date="2014-11" db="EMBL/GenBank/DDBJ databases">
        <authorList>
            <person name="Amaro Gonzalez C."/>
        </authorList>
    </citation>
    <scope>NUCLEOTIDE SEQUENCE</scope>
</reference>
<dbReference type="AlphaFoldDB" id="A0A0E9QPQ4"/>
<dbReference type="EMBL" id="GBXM01089666">
    <property type="protein sequence ID" value="JAH18911.1"/>
    <property type="molecule type" value="Transcribed_RNA"/>
</dbReference>
<accession>A0A0E9QPQ4</accession>